<keyword evidence="4" id="KW-1015">Disulfide bond</keyword>
<dbReference type="GO" id="GO:0016491">
    <property type="term" value="F:oxidoreductase activity"/>
    <property type="evidence" value="ECO:0007669"/>
    <property type="project" value="UniProtKB-KW"/>
</dbReference>
<keyword evidence="6" id="KW-0472">Membrane</keyword>
<evidence type="ECO:0000256" key="6">
    <source>
        <dbReference type="SAM" id="Phobius"/>
    </source>
</evidence>
<keyword evidence="8" id="KW-0614">Plasmid</keyword>
<feature type="domain" description="Thioredoxin-like fold" evidence="7">
    <location>
        <begin position="60"/>
        <end position="240"/>
    </location>
</feature>
<dbReference type="Pfam" id="PF13462">
    <property type="entry name" value="Thioredoxin_4"/>
    <property type="match status" value="1"/>
</dbReference>
<evidence type="ECO:0000313" key="8">
    <source>
        <dbReference type="EMBL" id="QJX80650.1"/>
    </source>
</evidence>
<keyword evidence="2" id="KW-0732">Signal</keyword>
<dbReference type="RefSeq" id="WP_171778645.1">
    <property type="nucleotide sequence ID" value="NZ_CP045273.1"/>
</dbReference>
<keyword evidence="5" id="KW-0676">Redox-active center</keyword>
<keyword evidence="3" id="KW-0560">Oxidoreductase</keyword>
<reference evidence="8 9" key="1">
    <citation type="submission" date="2019-10" db="EMBL/GenBank/DDBJ databases">
        <title>Complete genome sequences for adaption low water activity.</title>
        <authorList>
            <person name="Zhao L."/>
            <person name="Zhong J."/>
        </authorList>
    </citation>
    <scope>NUCLEOTIDE SEQUENCE [LARGE SCALE GENOMIC DNA]</scope>
    <source>
        <strain evidence="8 9">FDU301</strain>
        <plasmid evidence="9">pfdu301a</plasmid>
    </source>
</reference>
<dbReference type="InterPro" id="IPR036249">
    <property type="entry name" value="Thioredoxin-like_sf"/>
</dbReference>
<feature type="transmembrane region" description="Helical" evidence="6">
    <location>
        <begin position="15"/>
        <end position="34"/>
    </location>
</feature>
<name>A0A6M6E1H5_PRIMG</name>
<keyword evidence="6" id="KW-0812">Transmembrane</keyword>
<geneLocation type="plasmid" evidence="9">
    <name>pfdu301a</name>
</geneLocation>
<organism evidence="8 9">
    <name type="scientific">Priestia megaterium</name>
    <name type="common">Bacillus megaterium</name>
    <dbReference type="NCBI Taxonomy" id="1404"/>
    <lineage>
        <taxon>Bacteria</taxon>
        <taxon>Bacillati</taxon>
        <taxon>Bacillota</taxon>
        <taxon>Bacilli</taxon>
        <taxon>Bacillales</taxon>
        <taxon>Bacillaceae</taxon>
        <taxon>Priestia</taxon>
    </lineage>
</organism>
<dbReference type="SUPFAM" id="SSF52833">
    <property type="entry name" value="Thioredoxin-like"/>
    <property type="match status" value="1"/>
</dbReference>
<evidence type="ECO:0000256" key="2">
    <source>
        <dbReference type="ARBA" id="ARBA00022729"/>
    </source>
</evidence>
<accession>A0A6M6E1H5</accession>
<dbReference type="InterPro" id="IPR012336">
    <property type="entry name" value="Thioredoxin-like_fold"/>
</dbReference>
<dbReference type="AlphaFoldDB" id="A0A6M6E1H5"/>
<dbReference type="EMBL" id="CP045273">
    <property type="protein sequence ID" value="QJX80650.1"/>
    <property type="molecule type" value="Genomic_DNA"/>
</dbReference>
<evidence type="ECO:0000256" key="4">
    <source>
        <dbReference type="ARBA" id="ARBA00023157"/>
    </source>
</evidence>
<dbReference type="PANTHER" id="PTHR13887:SF14">
    <property type="entry name" value="DISULFIDE BOND FORMATION PROTEIN D"/>
    <property type="match status" value="1"/>
</dbReference>
<proteinExistence type="inferred from homology"/>
<comment type="similarity">
    <text evidence="1">Belongs to the thioredoxin family. DsbA subfamily.</text>
</comment>
<evidence type="ECO:0000259" key="7">
    <source>
        <dbReference type="Pfam" id="PF13462"/>
    </source>
</evidence>
<gene>
    <name evidence="8" type="ORF">FDZ14_31665</name>
</gene>
<evidence type="ECO:0000256" key="3">
    <source>
        <dbReference type="ARBA" id="ARBA00023002"/>
    </source>
</evidence>
<protein>
    <submittedName>
        <fullName evidence="8">Thioredoxin domain-containing protein</fullName>
    </submittedName>
</protein>
<evidence type="ECO:0000256" key="1">
    <source>
        <dbReference type="ARBA" id="ARBA00005791"/>
    </source>
</evidence>
<dbReference type="Gene3D" id="3.40.30.10">
    <property type="entry name" value="Glutaredoxin"/>
    <property type="match status" value="1"/>
</dbReference>
<evidence type="ECO:0000256" key="5">
    <source>
        <dbReference type="ARBA" id="ARBA00023284"/>
    </source>
</evidence>
<dbReference type="Proteomes" id="UP000501076">
    <property type="component" value="Plasmid pFDU301A"/>
</dbReference>
<keyword evidence="6" id="KW-1133">Transmembrane helix</keyword>
<dbReference type="PANTHER" id="PTHR13887">
    <property type="entry name" value="GLUTATHIONE S-TRANSFERASE KAPPA"/>
    <property type="match status" value="1"/>
</dbReference>
<sequence>MAKKKAKKKLSGDQIFGIVMVVLVFVILLSLFLFSDKLRKNEPDTPQYTDGIEHKIDIKNEPTLGDENAPITLVEYGDYKCPACGYFSNGIMPQLEKEYVSTGQVKVVFKNYPFIYTDSTRAAVYAEGIYNKLGNDAFWKFHKAIYEYQNTYYANQNSQNEHKDMLTEKYLNKTSKALFGEEKMELLKNILDDKSLKQEVQKDQKQGRNDNVSSTPSVFINGKKVYEPLNYDAIKGAIDEALESSNNK</sequence>
<evidence type="ECO:0000313" key="9">
    <source>
        <dbReference type="Proteomes" id="UP000501076"/>
    </source>
</evidence>